<evidence type="ECO:0000313" key="8">
    <source>
        <dbReference type="EMBL" id="ROL52267.1"/>
    </source>
</evidence>
<feature type="signal peptide" evidence="5">
    <location>
        <begin position="1"/>
        <end position="19"/>
    </location>
</feature>
<feature type="coiled-coil region" evidence="4">
    <location>
        <begin position="73"/>
        <end position="324"/>
    </location>
</feature>
<dbReference type="Proteomes" id="UP000281406">
    <property type="component" value="Unassembled WGS sequence"/>
</dbReference>
<dbReference type="AlphaFoldDB" id="A0A3N0Z144"/>
<dbReference type="PRINTS" id="PR00007">
    <property type="entry name" value="COMPLEMNTC1Q"/>
</dbReference>
<feature type="domain" description="ACT" evidence="7">
    <location>
        <begin position="75"/>
        <end position="158"/>
    </location>
</feature>
<keyword evidence="3 5" id="KW-0732">Signal</keyword>
<dbReference type="Gene3D" id="1.10.287.1490">
    <property type="match status" value="1"/>
</dbReference>
<dbReference type="InterPro" id="IPR008983">
    <property type="entry name" value="Tumour_necrosis_fac-like_dom"/>
</dbReference>
<organism evidence="8 9">
    <name type="scientific">Anabarilius grahami</name>
    <name type="common">Kanglang fish</name>
    <name type="synonym">Barilius grahami</name>
    <dbReference type="NCBI Taxonomy" id="495550"/>
    <lineage>
        <taxon>Eukaryota</taxon>
        <taxon>Metazoa</taxon>
        <taxon>Chordata</taxon>
        <taxon>Craniata</taxon>
        <taxon>Vertebrata</taxon>
        <taxon>Euteleostomi</taxon>
        <taxon>Actinopterygii</taxon>
        <taxon>Neopterygii</taxon>
        <taxon>Teleostei</taxon>
        <taxon>Ostariophysi</taxon>
        <taxon>Cypriniformes</taxon>
        <taxon>Xenocyprididae</taxon>
        <taxon>Xenocypridinae</taxon>
        <taxon>Xenocypridinae incertae sedis</taxon>
        <taxon>Anabarilius</taxon>
    </lineage>
</organism>
<dbReference type="InterPro" id="IPR001073">
    <property type="entry name" value="C1q_dom"/>
</dbReference>
<feature type="domain" description="C1q" evidence="6">
    <location>
        <begin position="531"/>
        <end position="669"/>
    </location>
</feature>
<dbReference type="SMART" id="SM00110">
    <property type="entry name" value="C1Q"/>
    <property type="match status" value="2"/>
</dbReference>
<evidence type="ECO:0000256" key="3">
    <source>
        <dbReference type="ARBA" id="ARBA00022729"/>
    </source>
</evidence>
<evidence type="ECO:0000256" key="4">
    <source>
        <dbReference type="SAM" id="Coils"/>
    </source>
</evidence>
<keyword evidence="4" id="KW-0175">Coiled coil</keyword>
<reference evidence="8 9" key="1">
    <citation type="submission" date="2018-10" db="EMBL/GenBank/DDBJ databases">
        <title>Genome assembly for a Yunnan-Guizhou Plateau 3E fish, Anabarilius grahami (Regan), and its evolutionary and genetic applications.</title>
        <authorList>
            <person name="Jiang W."/>
        </authorList>
    </citation>
    <scope>NUCLEOTIDE SEQUENCE [LARGE SCALE GENOMIC DNA]</scope>
    <source>
        <strain evidence="8">AG-KIZ</strain>
        <tissue evidence="8">Muscle</tissue>
    </source>
</reference>
<feature type="domain" description="C1q" evidence="6">
    <location>
        <begin position="350"/>
        <end position="499"/>
    </location>
</feature>
<dbReference type="Gene3D" id="1.10.287.950">
    <property type="entry name" value="Methyl-accepting chemotaxis protein"/>
    <property type="match status" value="1"/>
</dbReference>
<evidence type="ECO:0000313" key="9">
    <source>
        <dbReference type="Proteomes" id="UP000281406"/>
    </source>
</evidence>
<dbReference type="EMBL" id="RJVU01017041">
    <property type="protein sequence ID" value="ROL52267.1"/>
    <property type="molecule type" value="Genomic_DNA"/>
</dbReference>
<comment type="subcellular location">
    <subcellularLocation>
        <location evidence="1">Secreted</location>
    </subcellularLocation>
</comment>
<protein>
    <submittedName>
        <fullName evidence="8">Complement C1q-like protein 4</fullName>
    </submittedName>
</protein>
<dbReference type="PANTHER" id="PTHR22923">
    <property type="entry name" value="CEREBELLIN-RELATED"/>
    <property type="match status" value="1"/>
</dbReference>
<proteinExistence type="predicted"/>
<dbReference type="GO" id="GO:0005576">
    <property type="term" value="C:extracellular region"/>
    <property type="evidence" value="ECO:0007669"/>
    <property type="project" value="UniProtKB-SubCell"/>
</dbReference>
<dbReference type="SUPFAM" id="SSF49842">
    <property type="entry name" value="TNF-like"/>
    <property type="match status" value="2"/>
</dbReference>
<feature type="coiled-coil region" evidence="4">
    <location>
        <begin position="478"/>
        <end position="530"/>
    </location>
</feature>
<evidence type="ECO:0000256" key="2">
    <source>
        <dbReference type="ARBA" id="ARBA00022525"/>
    </source>
</evidence>
<evidence type="ECO:0000259" key="6">
    <source>
        <dbReference type="PROSITE" id="PS50871"/>
    </source>
</evidence>
<evidence type="ECO:0000256" key="5">
    <source>
        <dbReference type="SAM" id="SignalP"/>
    </source>
</evidence>
<dbReference type="PANTHER" id="PTHR22923:SF102">
    <property type="entry name" value="CEREBELLIN 13-RELATED"/>
    <property type="match status" value="1"/>
</dbReference>
<sequence length="669" mass="74747">MKALVCILLLLETFVFVVQQQVDGGLNENEISQQISSEDGRQNPPQTDTLRAEASTDRQQYCDLGIPDIHAALRELTATVTEQKGNIRELTATVTEQKGNIRELTATVTEQKGNIRELTATVTEQKGNIRELTATVTEQKGNIRELTATVTEQKGNIRELTATVTEQKGNIRELTATVTEQKGNIRELTATVTEQKGNIRELTATVTEQKGNIRELTATVTEQKGNIRELTATVTEQKGNIRELTATVTEQKGNIRELTATVTEQKENIRELTATVTEQKGNIRELTATVTEQKEKNRELTATVTEQKENIRALETQLKEQQTFILEELKKKNEEISNLTLGQVELRKENRDREIAFSAGLTQSNKEYIGPFTSEFTLTYRNVFTNIGNAYNPITGIFTAPLKGAYMFTFSVCGHAPTAAGASIYKNGQRVVIAYQYQPQNELNSSNGVVLILEVGDVVYKEKNRELTATVTEQKGNIRELTATVTEQKGNIRALETQLREQQTFILEELNKKTEEISNLTLSQVELRKENRDREIAFSASMLESGSGFIGPFTTEITLTYRKVFTNTGNAYNPITGVFTAPLKGAYMFRVSVYGRGGTGSTTSIFKNGERLVMAHDNHPQYDLNSSNGVVLILEVGDVVYVKLWPNTRIFDSLFNYNTFSGFLLFPLR</sequence>
<dbReference type="InterPro" id="IPR050822">
    <property type="entry name" value="Cerebellin_Synaptic_Org"/>
</dbReference>
<evidence type="ECO:0000259" key="7">
    <source>
        <dbReference type="PROSITE" id="PS51671"/>
    </source>
</evidence>
<name>A0A3N0Z144_ANAGA</name>
<keyword evidence="2" id="KW-0964">Secreted</keyword>
<gene>
    <name evidence="8" type="ORF">DPX16_3419</name>
</gene>
<feature type="chain" id="PRO_5018104026" evidence="5">
    <location>
        <begin position="20"/>
        <end position="669"/>
    </location>
</feature>
<dbReference type="Gene3D" id="2.60.120.40">
    <property type="match status" value="2"/>
</dbReference>
<accession>A0A3N0Z144</accession>
<comment type="caution">
    <text evidence="8">The sequence shown here is derived from an EMBL/GenBank/DDBJ whole genome shotgun (WGS) entry which is preliminary data.</text>
</comment>
<feature type="domain" description="ACT" evidence="7">
    <location>
        <begin position="159"/>
        <end position="242"/>
    </location>
</feature>
<dbReference type="OrthoDB" id="6020543at2759"/>
<dbReference type="PROSITE" id="PS51671">
    <property type="entry name" value="ACT"/>
    <property type="match status" value="2"/>
</dbReference>
<dbReference type="SUPFAM" id="SSF58104">
    <property type="entry name" value="Methyl-accepting chemotaxis protein (MCP) signaling domain"/>
    <property type="match status" value="1"/>
</dbReference>
<dbReference type="PROSITE" id="PS50871">
    <property type="entry name" value="C1Q"/>
    <property type="match status" value="2"/>
</dbReference>
<keyword evidence="9" id="KW-1185">Reference proteome</keyword>
<evidence type="ECO:0000256" key="1">
    <source>
        <dbReference type="ARBA" id="ARBA00004613"/>
    </source>
</evidence>
<dbReference type="InterPro" id="IPR002912">
    <property type="entry name" value="ACT_dom"/>
</dbReference>
<dbReference type="Pfam" id="PF00386">
    <property type="entry name" value="C1q"/>
    <property type="match status" value="2"/>
</dbReference>